<feature type="transmembrane region" description="Helical" evidence="1">
    <location>
        <begin position="88"/>
        <end position="108"/>
    </location>
</feature>
<protein>
    <recommendedName>
        <fullName evidence="4">SPW repeat-containing protein</fullName>
    </recommendedName>
</protein>
<keyword evidence="3" id="KW-1185">Reference proteome</keyword>
<comment type="caution">
    <text evidence="2">The sequence shown here is derived from an EMBL/GenBank/DDBJ whole genome shotgun (WGS) entry which is preliminary data.</text>
</comment>
<evidence type="ECO:0008006" key="4">
    <source>
        <dbReference type="Google" id="ProtNLM"/>
    </source>
</evidence>
<sequence length="121" mass="12858">MALDALRSRGLSVGRLSVAVVLAALLVAAAIDGDLRPSSLVLVATGVVFFVASAFRRVRHHAAWNVTENAVLLVWGLALYLGDSDPSVLGLLLVAAGLLGVVVESYNYRHGTTYGRIRCRE</sequence>
<keyword evidence="1" id="KW-0812">Transmembrane</keyword>
<feature type="transmembrane region" description="Helical" evidence="1">
    <location>
        <begin position="12"/>
        <end position="31"/>
    </location>
</feature>
<evidence type="ECO:0000313" key="2">
    <source>
        <dbReference type="EMBL" id="MFC4822891.1"/>
    </source>
</evidence>
<dbReference type="Pfam" id="PF26260">
    <property type="entry name" value="DUF8064"/>
    <property type="match status" value="1"/>
</dbReference>
<gene>
    <name evidence="2" type="ORF">ACFO9K_01310</name>
</gene>
<dbReference type="GeneID" id="73046067"/>
<dbReference type="RefSeq" id="WP_254267599.1">
    <property type="nucleotide sequence ID" value="NZ_CP100400.1"/>
</dbReference>
<dbReference type="Proteomes" id="UP001595945">
    <property type="component" value="Unassembled WGS sequence"/>
</dbReference>
<keyword evidence="1" id="KW-0472">Membrane</keyword>
<dbReference type="InterPro" id="IPR058377">
    <property type="entry name" value="DUF8064"/>
</dbReference>
<dbReference type="EMBL" id="JBHSHT010000001">
    <property type="protein sequence ID" value="MFC4822891.1"/>
    <property type="molecule type" value="Genomic_DNA"/>
</dbReference>
<name>A0ABD5PYE1_9EURY</name>
<organism evidence="2 3">
    <name type="scientific">Halorussus aquaticus</name>
    <dbReference type="NCBI Taxonomy" id="2953748"/>
    <lineage>
        <taxon>Archaea</taxon>
        <taxon>Methanobacteriati</taxon>
        <taxon>Methanobacteriota</taxon>
        <taxon>Stenosarchaea group</taxon>
        <taxon>Halobacteria</taxon>
        <taxon>Halobacteriales</taxon>
        <taxon>Haladaptataceae</taxon>
        <taxon>Halorussus</taxon>
    </lineage>
</organism>
<proteinExistence type="predicted"/>
<keyword evidence="1" id="KW-1133">Transmembrane helix</keyword>
<evidence type="ECO:0000313" key="3">
    <source>
        <dbReference type="Proteomes" id="UP001595945"/>
    </source>
</evidence>
<dbReference type="AlphaFoldDB" id="A0ABD5PYE1"/>
<feature type="transmembrane region" description="Helical" evidence="1">
    <location>
        <begin position="37"/>
        <end position="55"/>
    </location>
</feature>
<evidence type="ECO:0000256" key="1">
    <source>
        <dbReference type="SAM" id="Phobius"/>
    </source>
</evidence>
<feature type="transmembrane region" description="Helical" evidence="1">
    <location>
        <begin position="62"/>
        <end position="82"/>
    </location>
</feature>
<accession>A0ABD5PYE1</accession>
<reference evidence="2 3" key="1">
    <citation type="journal article" date="2019" name="Int. J. Syst. Evol. Microbiol.">
        <title>The Global Catalogue of Microorganisms (GCM) 10K type strain sequencing project: providing services to taxonomists for standard genome sequencing and annotation.</title>
        <authorList>
            <consortium name="The Broad Institute Genomics Platform"/>
            <consortium name="The Broad Institute Genome Sequencing Center for Infectious Disease"/>
            <person name="Wu L."/>
            <person name="Ma J."/>
        </authorList>
    </citation>
    <scope>NUCLEOTIDE SEQUENCE [LARGE SCALE GENOMIC DNA]</scope>
    <source>
        <strain evidence="2 3">XZYJ18</strain>
    </source>
</reference>